<dbReference type="OMA" id="RAMCFTI"/>
<dbReference type="GO" id="GO:0046872">
    <property type="term" value="F:metal ion binding"/>
    <property type="evidence" value="ECO:0007669"/>
    <property type="project" value="UniProtKB-KW"/>
</dbReference>
<evidence type="ECO:0000256" key="1">
    <source>
        <dbReference type="ARBA" id="ARBA00022723"/>
    </source>
</evidence>
<dbReference type="OrthoDB" id="2196114at2759"/>
<reference evidence="3 4" key="1">
    <citation type="journal article" date="2016" name="Genome Biol. Evol.">
        <title>Gene Family Evolution Reflects Adaptation to Soil Environmental Stressors in the Genome of the Collembolan Orchesella cincta.</title>
        <authorList>
            <person name="Faddeeva-Vakhrusheva A."/>
            <person name="Derks M.F."/>
            <person name="Anvar S.Y."/>
            <person name="Agamennone V."/>
            <person name="Suring W."/>
            <person name="Smit S."/>
            <person name="van Straalen N.M."/>
            <person name="Roelofs D."/>
        </authorList>
    </citation>
    <scope>NUCLEOTIDE SEQUENCE [LARGE SCALE GENOMIC DNA]</scope>
    <source>
        <tissue evidence="3">Mixed pool</tissue>
    </source>
</reference>
<dbReference type="PROSITE" id="PS50143">
    <property type="entry name" value="BIR_REPEAT_2"/>
    <property type="match status" value="1"/>
</dbReference>
<protein>
    <submittedName>
        <fullName evidence="3">Baculoviral IAP repeat-containing protein 6</fullName>
    </submittedName>
</protein>
<evidence type="ECO:0000313" key="3">
    <source>
        <dbReference type="EMBL" id="ODM97923.1"/>
    </source>
</evidence>
<accession>A0A1D2MXZ2</accession>
<dbReference type="Proteomes" id="UP000094527">
    <property type="component" value="Unassembled WGS sequence"/>
</dbReference>
<sequence length="378" mass="41704">MYTVKLELAVAVQSSWQTTRNMEEGEVLRLDGQPIEICSNRVINRVAYHDKLNVILVGTADGNLFVVDPTLGEPVYSTKIGVEEENCEAQWDFSVCPEKLVVIEGSKVGIRSDYNGILLLSSILQTPIASCSDVVQIELSKSEAESLCHSLPTADSVETDVSEVEKQLKAIVVRELEPGTPLILVKREKWSTVKLELPYSVLKSTFQTMVNELWKKNAYIPQLSIASSILERLNMLLPPAKPEQDAPLEKAQMWALPEKMAQAGFYHSPSSNGDDRAMCFTCNVCLVSWEPTDEPWSEHERHSPFCPFVRGEHTHNVPLSLSFATAPAFVVAEKGSSSPILGKSSCPAAVVVAYSNGHIVVWDVAREAKVGLIPSFYT</sequence>
<evidence type="ECO:0000313" key="4">
    <source>
        <dbReference type="Proteomes" id="UP000094527"/>
    </source>
</evidence>
<comment type="caution">
    <text evidence="3">The sequence shown here is derived from an EMBL/GenBank/DDBJ whole genome shotgun (WGS) entry which is preliminary data.</text>
</comment>
<dbReference type="STRING" id="48709.A0A1D2MXZ2"/>
<proteinExistence type="predicted"/>
<gene>
    <name evidence="3" type="ORF">Ocin01_08753</name>
</gene>
<dbReference type="SMART" id="SM00238">
    <property type="entry name" value="BIR"/>
    <property type="match status" value="1"/>
</dbReference>
<dbReference type="InterPro" id="IPR001370">
    <property type="entry name" value="BIR_rpt"/>
</dbReference>
<dbReference type="InterPro" id="IPR051190">
    <property type="entry name" value="Baculoviral_IAP"/>
</dbReference>
<dbReference type="PANTHER" id="PTHR46771:SF5">
    <property type="entry name" value="DETERIN"/>
    <property type="match status" value="1"/>
</dbReference>
<evidence type="ECO:0000256" key="2">
    <source>
        <dbReference type="ARBA" id="ARBA00022833"/>
    </source>
</evidence>
<dbReference type="SUPFAM" id="SSF57924">
    <property type="entry name" value="Inhibitor of apoptosis (IAP) repeat"/>
    <property type="match status" value="1"/>
</dbReference>
<dbReference type="PANTHER" id="PTHR46771">
    <property type="entry name" value="DETERIN"/>
    <property type="match status" value="1"/>
</dbReference>
<keyword evidence="1" id="KW-0479">Metal-binding</keyword>
<name>A0A1D2MXZ2_ORCCI</name>
<dbReference type="AlphaFoldDB" id="A0A1D2MXZ2"/>
<dbReference type="CDD" id="cd00022">
    <property type="entry name" value="BIR"/>
    <property type="match status" value="1"/>
</dbReference>
<dbReference type="Pfam" id="PF00653">
    <property type="entry name" value="BIR"/>
    <property type="match status" value="1"/>
</dbReference>
<keyword evidence="4" id="KW-1185">Reference proteome</keyword>
<dbReference type="Gene3D" id="1.10.1170.10">
    <property type="entry name" value="Inhibitor Of Apoptosis Protein (2mihbC-IAP-1), Chain A"/>
    <property type="match status" value="1"/>
</dbReference>
<organism evidence="3 4">
    <name type="scientific">Orchesella cincta</name>
    <name type="common">Springtail</name>
    <name type="synonym">Podura cincta</name>
    <dbReference type="NCBI Taxonomy" id="48709"/>
    <lineage>
        <taxon>Eukaryota</taxon>
        <taxon>Metazoa</taxon>
        <taxon>Ecdysozoa</taxon>
        <taxon>Arthropoda</taxon>
        <taxon>Hexapoda</taxon>
        <taxon>Collembola</taxon>
        <taxon>Entomobryomorpha</taxon>
        <taxon>Entomobryoidea</taxon>
        <taxon>Orchesellidae</taxon>
        <taxon>Orchesellinae</taxon>
        <taxon>Orchesella</taxon>
    </lineage>
</organism>
<keyword evidence="2" id="KW-0862">Zinc</keyword>
<dbReference type="EMBL" id="LJIJ01000395">
    <property type="protein sequence ID" value="ODM97923.1"/>
    <property type="molecule type" value="Genomic_DNA"/>
</dbReference>